<gene>
    <name evidence="2" type="ORF">FHX80_1175</name>
</gene>
<evidence type="ECO:0000313" key="2">
    <source>
        <dbReference type="EMBL" id="TWG01689.1"/>
    </source>
</evidence>
<comment type="caution">
    <text evidence="2">The sequence shown here is derived from an EMBL/GenBank/DDBJ whole genome shotgun (WGS) entry which is preliminary data.</text>
</comment>
<feature type="region of interest" description="Disordered" evidence="1">
    <location>
        <begin position="31"/>
        <end position="54"/>
    </location>
</feature>
<dbReference type="EMBL" id="VIWW01000001">
    <property type="protein sequence ID" value="TWG01689.1"/>
    <property type="molecule type" value="Genomic_DNA"/>
</dbReference>
<reference evidence="2 3" key="1">
    <citation type="submission" date="2019-06" db="EMBL/GenBank/DDBJ databases">
        <title>Sequencing the genomes of 1000 actinobacteria strains.</title>
        <authorList>
            <person name="Klenk H.-P."/>
        </authorList>
    </citation>
    <scope>NUCLEOTIDE SEQUENCE [LARGE SCALE GENOMIC DNA]</scope>
    <source>
        <strain evidence="2 3">DSM 42059</strain>
    </source>
</reference>
<dbReference type="AlphaFoldDB" id="A0A561UQT6"/>
<evidence type="ECO:0000313" key="3">
    <source>
        <dbReference type="Proteomes" id="UP000318186"/>
    </source>
</evidence>
<dbReference type="Proteomes" id="UP000318186">
    <property type="component" value="Unassembled WGS sequence"/>
</dbReference>
<accession>A0A561UQT6</accession>
<protein>
    <submittedName>
        <fullName evidence="2">Uncharacterized protein</fullName>
    </submittedName>
</protein>
<sequence>MCELVFDVLDPAELAFLRTVAEKIGERIARREQQARRRKNTAAKQSGRGAARSQPRCGAVCVEWPAYLLIRGLQTEHQPRLLADPVGVQLGHGIVEFAVA</sequence>
<organism evidence="2 3">
    <name type="scientific">Streptomyces brevispora</name>
    <dbReference type="NCBI Taxonomy" id="887462"/>
    <lineage>
        <taxon>Bacteria</taxon>
        <taxon>Bacillati</taxon>
        <taxon>Actinomycetota</taxon>
        <taxon>Actinomycetes</taxon>
        <taxon>Kitasatosporales</taxon>
        <taxon>Streptomycetaceae</taxon>
        <taxon>Streptomyces</taxon>
    </lineage>
</organism>
<evidence type="ECO:0000256" key="1">
    <source>
        <dbReference type="SAM" id="MobiDB-lite"/>
    </source>
</evidence>
<proteinExistence type="predicted"/>
<name>A0A561UQT6_9ACTN</name>